<dbReference type="InterPro" id="IPR032456">
    <property type="entry name" value="Peptidase_M48_N"/>
</dbReference>
<evidence type="ECO:0000256" key="5">
    <source>
        <dbReference type="ARBA" id="ARBA00022833"/>
    </source>
</evidence>
<evidence type="ECO:0000256" key="3">
    <source>
        <dbReference type="ARBA" id="ARBA00022723"/>
    </source>
</evidence>
<keyword evidence="10" id="KW-0472">Membrane</keyword>
<comment type="caution">
    <text evidence="13">The sequence shown here is derived from an EMBL/GenBank/DDBJ whole genome shotgun (WGS) entry which is preliminary data.</text>
</comment>
<feature type="transmembrane region" description="Helical" evidence="10">
    <location>
        <begin position="6"/>
        <end position="31"/>
    </location>
</feature>
<feature type="transmembrane region" description="Helical" evidence="10">
    <location>
        <begin position="467"/>
        <end position="489"/>
    </location>
</feature>
<dbReference type="Gene3D" id="3.30.2010.10">
    <property type="entry name" value="Metalloproteases ('zincins'), catalytic domain"/>
    <property type="match status" value="2"/>
</dbReference>
<evidence type="ECO:0000256" key="7">
    <source>
        <dbReference type="ARBA" id="ARBA00044456"/>
    </source>
</evidence>
<keyword evidence="14" id="KW-1185">Reference proteome</keyword>
<dbReference type="EC" id="3.4.24.84" evidence="1"/>
<dbReference type="GO" id="GO:0004222">
    <property type="term" value="F:metalloendopeptidase activity"/>
    <property type="evidence" value="ECO:0007669"/>
    <property type="project" value="InterPro"/>
</dbReference>
<dbReference type="GO" id="GO:0046872">
    <property type="term" value="F:metal ion binding"/>
    <property type="evidence" value="ECO:0007669"/>
    <property type="project" value="UniProtKB-KW"/>
</dbReference>
<evidence type="ECO:0000256" key="8">
    <source>
        <dbReference type="PIRSR" id="PIRSR627057-1"/>
    </source>
</evidence>
<dbReference type="EMBL" id="QMKO01001810">
    <property type="protein sequence ID" value="RTG86394.1"/>
    <property type="molecule type" value="Genomic_DNA"/>
</dbReference>
<organism evidence="13 14">
    <name type="scientific">Schistosoma bovis</name>
    <name type="common">Blood fluke</name>
    <dbReference type="NCBI Taxonomy" id="6184"/>
    <lineage>
        <taxon>Eukaryota</taxon>
        <taxon>Metazoa</taxon>
        <taxon>Spiralia</taxon>
        <taxon>Lophotrochozoa</taxon>
        <taxon>Platyhelminthes</taxon>
        <taxon>Trematoda</taxon>
        <taxon>Digenea</taxon>
        <taxon>Strigeidida</taxon>
        <taxon>Schistosomatoidea</taxon>
        <taxon>Schistosomatidae</taxon>
        <taxon>Schistosoma</taxon>
    </lineage>
</organism>
<dbReference type="Pfam" id="PF16491">
    <property type="entry name" value="Peptidase_M48_N"/>
    <property type="match status" value="1"/>
</dbReference>
<feature type="domain" description="Peptidase M48" evidence="11">
    <location>
        <begin position="187"/>
        <end position="245"/>
    </location>
</feature>
<dbReference type="InterPro" id="IPR027057">
    <property type="entry name" value="CAXX_Prtase_1"/>
</dbReference>
<comment type="catalytic activity">
    <reaction evidence="7">
        <text>Hydrolyzes the peptide bond -P2-(S-farnesyl or geranylgeranyl)C-P1'-P2'-P3'-COOH where P1' and P2' are amino acids with aliphatic side chains and P3' is any C-terminal residue.</text>
        <dbReference type="EC" id="3.4.24.84"/>
    </reaction>
</comment>
<keyword evidence="6" id="KW-0482">Metalloprotease</keyword>
<name>A0A430QFD4_SCHBO</name>
<evidence type="ECO:0000259" key="11">
    <source>
        <dbReference type="Pfam" id="PF01435"/>
    </source>
</evidence>
<evidence type="ECO:0000313" key="13">
    <source>
        <dbReference type="EMBL" id="RTG86394.1"/>
    </source>
</evidence>
<comment type="cofactor">
    <cofactor evidence="9">
        <name>Zn(2+)</name>
        <dbReference type="ChEBI" id="CHEBI:29105"/>
    </cofactor>
    <text evidence="9">Binds 1 zinc ion per subunit.</text>
</comment>
<keyword evidence="5 9" id="KW-0862">Zinc</keyword>
<keyword evidence="10" id="KW-1133">Transmembrane helix</keyword>
<dbReference type="Pfam" id="PF01435">
    <property type="entry name" value="Peptidase_M48"/>
    <property type="match status" value="2"/>
</dbReference>
<evidence type="ECO:0000313" key="14">
    <source>
        <dbReference type="Proteomes" id="UP000290809"/>
    </source>
</evidence>
<gene>
    <name evidence="13" type="ORF">DC041_0005493</name>
</gene>
<evidence type="ECO:0000256" key="4">
    <source>
        <dbReference type="ARBA" id="ARBA00022801"/>
    </source>
</evidence>
<feature type="binding site" evidence="9">
    <location>
        <position position="421"/>
    </location>
    <ligand>
        <name>Zn(2+)</name>
        <dbReference type="ChEBI" id="CHEBI:29105"/>
        <note>catalytic</note>
    </ligand>
</feature>
<dbReference type="STRING" id="6184.A0A430QFD4"/>
<dbReference type="CDD" id="cd07343">
    <property type="entry name" value="M48A_Zmpste24p_like"/>
    <property type="match status" value="1"/>
</dbReference>
<protein>
    <recommendedName>
        <fullName evidence="1">Ste24 endopeptidase</fullName>
        <ecNumber evidence="1">3.4.24.84</ecNumber>
    </recommendedName>
</protein>
<evidence type="ECO:0000256" key="10">
    <source>
        <dbReference type="SAM" id="Phobius"/>
    </source>
</evidence>
<keyword evidence="10" id="KW-0812">Transmembrane</keyword>
<feature type="transmembrane region" description="Helical" evidence="10">
    <location>
        <begin position="428"/>
        <end position="447"/>
    </location>
</feature>
<feature type="active site" description="Proton donor" evidence="8">
    <location>
        <position position="502"/>
    </location>
</feature>
<feature type="binding site" evidence="9">
    <location>
        <position position="417"/>
    </location>
    <ligand>
        <name>Zn(2+)</name>
        <dbReference type="ChEBI" id="CHEBI:29105"/>
        <note>catalytic</note>
    </ligand>
</feature>
<dbReference type="PANTHER" id="PTHR10120">
    <property type="entry name" value="CAAX PRENYL PROTEASE 1"/>
    <property type="match status" value="1"/>
</dbReference>
<dbReference type="AlphaFoldDB" id="A0A430QFD4"/>
<feature type="binding site" evidence="9">
    <location>
        <position position="498"/>
    </location>
    <ligand>
        <name>Zn(2+)</name>
        <dbReference type="ChEBI" id="CHEBI:29105"/>
        <note>catalytic</note>
    </ligand>
</feature>
<feature type="transmembrane region" description="Helical" evidence="10">
    <location>
        <begin position="81"/>
        <end position="101"/>
    </location>
</feature>
<feature type="transmembrane region" description="Helical" evidence="10">
    <location>
        <begin position="163"/>
        <end position="181"/>
    </location>
</feature>
<dbReference type="GO" id="GO:0071586">
    <property type="term" value="P:CAAX-box protein processing"/>
    <property type="evidence" value="ECO:0007669"/>
    <property type="project" value="InterPro"/>
</dbReference>
<evidence type="ECO:0000259" key="12">
    <source>
        <dbReference type="Pfam" id="PF16491"/>
    </source>
</evidence>
<sequence length="558" mass="64575">MGLPVVLFVMYGYNMTLFLAVFVFLWCMYIWETYLSIRQRRKIVDTRTVPIELASVMDNDKFQKSRLYAIDRSSFGLVSGLYHMIELSVTLYFSLIPWLWYTVVNHSTILNTYVLHKFGVDMGFNKDSEIKCSVIFFLPNQVAFDFNDYWHSNNVLPSMDNQIVVTVFLMFVYPEFIAPLFDRYEPLPDGSLKTKIEALAASIKFPLKKLLVVEGSRRSAHSNAYFYGFGKNKRIVIFDTLIRGFKFPNKNEDLAKQETKNDSDQRGCAVDEEILPNQVAFDFNDYWHSNNVLPSMDNQIVVTVFLMFVYPEFIAPLFDRYEPLPDGSLKTKIEALAASIKFPLKKLLVVEGSRRSAHSNAYFYGFGKNKRIVIFDTLIRGFKFPNKNEDLAKQETKNDSDQRGCAVDEEILSVIAHELGHWKLGHTIYNLFIGKANLLMLFVIFGLLMDVDDLFISFGFKSDDTPIILRLFIIFQYIFSPYNTVMDFLMTVLSRKFEFQADAFAAKLGYKQYLKSALVILLKDNLSFPVCDWLYSMFNHSHPPLLERLSAIDKCKSD</sequence>
<feature type="domain" description="Peptidase M48" evidence="11">
    <location>
        <begin position="324"/>
        <end position="554"/>
    </location>
</feature>
<keyword evidence="2" id="KW-0645">Protease</keyword>
<feature type="active site" evidence="8">
    <location>
        <position position="418"/>
    </location>
</feature>
<evidence type="ECO:0000256" key="6">
    <source>
        <dbReference type="ARBA" id="ARBA00023049"/>
    </source>
</evidence>
<dbReference type="Proteomes" id="UP000290809">
    <property type="component" value="Unassembled WGS sequence"/>
</dbReference>
<keyword evidence="4" id="KW-0378">Hydrolase</keyword>
<evidence type="ECO:0000256" key="2">
    <source>
        <dbReference type="ARBA" id="ARBA00022670"/>
    </source>
</evidence>
<keyword evidence="3 9" id="KW-0479">Metal-binding</keyword>
<accession>A0A430QFD4</accession>
<proteinExistence type="predicted"/>
<feature type="domain" description="CAAX prenyl protease 1 N-terminal" evidence="12">
    <location>
        <begin position="39"/>
        <end position="138"/>
    </location>
</feature>
<evidence type="ECO:0000256" key="9">
    <source>
        <dbReference type="PIRSR" id="PIRSR627057-2"/>
    </source>
</evidence>
<evidence type="ECO:0000256" key="1">
    <source>
        <dbReference type="ARBA" id="ARBA00012336"/>
    </source>
</evidence>
<reference evidence="13 14" key="1">
    <citation type="journal article" date="2019" name="PLoS Pathog.">
        <title>Genome sequence of the bovine parasite Schistosoma bovis Tanzania.</title>
        <authorList>
            <person name="Oey H."/>
            <person name="Zakrzewski M."/>
            <person name="Gobert G."/>
            <person name="Gravermann K."/>
            <person name="Stoye J."/>
            <person name="Jones M."/>
            <person name="Mcmanus D."/>
            <person name="Krause L."/>
        </authorList>
    </citation>
    <scope>NUCLEOTIDE SEQUENCE [LARGE SCALE GENOMIC DNA]</scope>
    <source>
        <strain evidence="13 14">TAN1997</strain>
    </source>
</reference>
<dbReference type="InterPro" id="IPR001915">
    <property type="entry name" value="Peptidase_M48"/>
</dbReference>